<sequence>MFMFMAFLFLPMVVISPQKFVLLFTLGCLSWITGLGTLQGAGALAAAMMQRERLPFSVGYLASLIGTIYATMIAHSYLLTILFAGFELVTLGAFIISYFPGGIRVLGVIKGVIVDRAMTWMGRAPQAILPI</sequence>
<name>A0A023BA80_GRENI</name>
<evidence type="ECO:0000256" key="8">
    <source>
        <dbReference type="RuleBase" id="RU363111"/>
    </source>
</evidence>
<dbReference type="PANTHER" id="PTHR23137">
    <property type="entry name" value="VESICLE TRANSPORT PROTEIN-RELATED"/>
    <property type="match status" value="1"/>
</dbReference>
<dbReference type="eggNOG" id="KOG2887">
    <property type="taxonomic scope" value="Eukaryota"/>
</dbReference>
<accession>A0A023BA80</accession>
<evidence type="ECO:0000313" key="9">
    <source>
        <dbReference type="EMBL" id="EZG78151.1"/>
    </source>
</evidence>
<dbReference type="GO" id="GO:0012505">
    <property type="term" value="C:endomembrane system"/>
    <property type="evidence" value="ECO:0007669"/>
    <property type="project" value="UniProtKB-ARBA"/>
</dbReference>
<dbReference type="PANTHER" id="PTHR23137:SF36">
    <property type="entry name" value="VESICLE TRANSPORT PROTEIN SFT2C"/>
    <property type="match status" value="1"/>
</dbReference>
<comment type="similarity">
    <text evidence="7 8">Belongs to the SFT2 family.</text>
</comment>
<evidence type="ECO:0000256" key="6">
    <source>
        <dbReference type="ARBA" id="ARBA00023136"/>
    </source>
</evidence>
<keyword evidence="5 8" id="KW-1133">Transmembrane helix</keyword>
<dbReference type="EMBL" id="AFNH02000310">
    <property type="protein sequence ID" value="EZG78151.1"/>
    <property type="molecule type" value="Genomic_DNA"/>
</dbReference>
<dbReference type="AlphaFoldDB" id="A0A023BA80"/>
<reference evidence="9" key="1">
    <citation type="submission" date="2013-12" db="EMBL/GenBank/DDBJ databases">
        <authorList>
            <person name="Omoto C.K."/>
            <person name="Sibley D."/>
            <person name="Venepally P."/>
            <person name="Hadjithomas M."/>
            <person name="Karamycheva S."/>
            <person name="Brunk B."/>
            <person name="Roos D."/>
            <person name="Caler E."/>
            <person name="Lorenzi H."/>
        </authorList>
    </citation>
    <scope>NUCLEOTIDE SEQUENCE</scope>
</reference>
<organism evidence="9 10">
    <name type="scientific">Gregarina niphandrodes</name>
    <name type="common">Septate eugregarine</name>
    <dbReference type="NCBI Taxonomy" id="110365"/>
    <lineage>
        <taxon>Eukaryota</taxon>
        <taxon>Sar</taxon>
        <taxon>Alveolata</taxon>
        <taxon>Apicomplexa</taxon>
        <taxon>Conoidasida</taxon>
        <taxon>Gregarinasina</taxon>
        <taxon>Eugregarinorida</taxon>
        <taxon>Gregarinidae</taxon>
        <taxon>Gregarina</taxon>
    </lineage>
</organism>
<keyword evidence="4 8" id="KW-0653">Protein transport</keyword>
<dbReference type="VEuPathDB" id="CryptoDB:GNI_040530"/>
<keyword evidence="2 8" id="KW-0813">Transport</keyword>
<keyword evidence="10" id="KW-1185">Reference proteome</keyword>
<keyword evidence="3 8" id="KW-0812">Transmembrane</keyword>
<comment type="caution">
    <text evidence="9">The sequence shown here is derived from an EMBL/GenBank/DDBJ whole genome shotgun (WGS) entry which is preliminary data.</text>
</comment>
<dbReference type="Proteomes" id="UP000019763">
    <property type="component" value="Unassembled WGS sequence"/>
</dbReference>
<comment type="subcellular location">
    <subcellularLocation>
        <location evidence="1 8">Membrane</location>
        <topology evidence="1 8">Multi-pass membrane protein</topology>
    </subcellularLocation>
</comment>
<evidence type="ECO:0000256" key="1">
    <source>
        <dbReference type="ARBA" id="ARBA00004141"/>
    </source>
</evidence>
<keyword evidence="6 8" id="KW-0472">Membrane</keyword>
<dbReference type="GeneID" id="22911559"/>
<dbReference type="GO" id="GO:0015031">
    <property type="term" value="P:protein transport"/>
    <property type="evidence" value="ECO:0007669"/>
    <property type="project" value="UniProtKB-KW"/>
</dbReference>
<dbReference type="InterPro" id="IPR011691">
    <property type="entry name" value="Vesicle_transpt_SFT2"/>
</dbReference>
<dbReference type="InterPro" id="IPR007305">
    <property type="entry name" value="Vesicle_transpt_Got1/SFT2"/>
</dbReference>
<dbReference type="RefSeq" id="XP_011129437.1">
    <property type="nucleotide sequence ID" value="XM_011131135.1"/>
</dbReference>
<evidence type="ECO:0000313" key="10">
    <source>
        <dbReference type="Proteomes" id="UP000019763"/>
    </source>
</evidence>
<evidence type="ECO:0000256" key="2">
    <source>
        <dbReference type="ARBA" id="ARBA00022448"/>
    </source>
</evidence>
<comment type="caution">
    <text evidence="8">Lacks conserved residue(s) required for the propagation of feature annotation.</text>
</comment>
<protein>
    <recommendedName>
        <fullName evidence="8">Vesicle transport protein</fullName>
    </recommendedName>
</protein>
<dbReference type="GO" id="GO:0016192">
    <property type="term" value="P:vesicle-mediated transport"/>
    <property type="evidence" value="ECO:0007669"/>
    <property type="project" value="InterPro"/>
</dbReference>
<evidence type="ECO:0000256" key="4">
    <source>
        <dbReference type="ARBA" id="ARBA00022927"/>
    </source>
</evidence>
<proteinExistence type="inferred from homology"/>
<evidence type="ECO:0000256" key="5">
    <source>
        <dbReference type="ARBA" id="ARBA00022989"/>
    </source>
</evidence>
<dbReference type="OrthoDB" id="660759at2759"/>
<dbReference type="Pfam" id="PF04178">
    <property type="entry name" value="Got1"/>
    <property type="match status" value="1"/>
</dbReference>
<comment type="function">
    <text evidence="8">May be involved in fusion of retrograde transport vesicles derived from an endocytic compartment with the Golgi complex.</text>
</comment>
<dbReference type="OMA" id="MMSNSIR"/>
<dbReference type="GO" id="GO:0016020">
    <property type="term" value="C:membrane"/>
    <property type="evidence" value="ECO:0007669"/>
    <property type="project" value="UniProtKB-SubCell"/>
</dbReference>
<evidence type="ECO:0000256" key="3">
    <source>
        <dbReference type="ARBA" id="ARBA00022692"/>
    </source>
</evidence>
<gene>
    <name evidence="9" type="ORF">GNI_040530</name>
</gene>
<feature type="transmembrane region" description="Helical" evidence="8">
    <location>
        <begin position="91"/>
        <end position="113"/>
    </location>
</feature>
<dbReference type="GO" id="GO:0005737">
    <property type="term" value="C:cytoplasm"/>
    <property type="evidence" value="ECO:0007669"/>
    <property type="project" value="UniProtKB-ARBA"/>
</dbReference>
<feature type="transmembrane region" description="Helical" evidence="8">
    <location>
        <begin position="20"/>
        <end position="46"/>
    </location>
</feature>
<evidence type="ECO:0000256" key="7">
    <source>
        <dbReference type="ARBA" id="ARBA00025800"/>
    </source>
</evidence>
<feature type="transmembrane region" description="Helical" evidence="8">
    <location>
        <begin position="58"/>
        <end position="85"/>
    </location>
</feature>